<dbReference type="AlphaFoldDB" id="A0A2P8HDJ4"/>
<dbReference type="Proteomes" id="UP000240971">
    <property type="component" value="Unassembled WGS sequence"/>
</dbReference>
<sequence length="92" mass="11011">MIEDKDAYSEEHAFSIWEGLDFELTTFKEILKDEQLEIFLVHLQVQDNERHMTEQDNSDRQLRQLENEFQAAGDKSSSCLKFINCFHRYHLS</sequence>
<keyword evidence="1" id="KW-0175">Coiled coil</keyword>
<protein>
    <submittedName>
        <fullName evidence="2">Uncharacterized protein</fullName>
    </submittedName>
</protein>
<accession>A0A2P8HDJ4</accession>
<evidence type="ECO:0000256" key="1">
    <source>
        <dbReference type="SAM" id="Coils"/>
    </source>
</evidence>
<proteinExistence type="predicted"/>
<dbReference type="OrthoDB" id="669883at2"/>
<dbReference type="RefSeq" id="WP_106530539.1">
    <property type="nucleotide sequence ID" value="NZ_PYAW01000006.1"/>
</dbReference>
<comment type="caution">
    <text evidence="2">The sequence shown here is derived from an EMBL/GenBank/DDBJ whole genome shotgun (WGS) entry which is preliminary data.</text>
</comment>
<name>A0A2P8HDJ4_CHINA</name>
<feature type="coiled-coil region" evidence="1">
    <location>
        <begin position="48"/>
        <end position="75"/>
    </location>
</feature>
<organism evidence="2 3">
    <name type="scientific">Chitinophaga niastensis</name>
    <dbReference type="NCBI Taxonomy" id="536980"/>
    <lineage>
        <taxon>Bacteria</taxon>
        <taxon>Pseudomonadati</taxon>
        <taxon>Bacteroidota</taxon>
        <taxon>Chitinophagia</taxon>
        <taxon>Chitinophagales</taxon>
        <taxon>Chitinophagaceae</taxon>
        <taxon>Chitinophaga</taxon>
    </lineage>
</organism>
<gene>
    <name evidence="2" type="ORF">CLV51_106118</name>
</gene>
<keyword evidence="3" id="KW-1185">Reference proteome</keyword>
<evidence type="ECO:0000313" key="3">
    <source>
        <dbReference type="Proteomes" id="UP000240971"/>
    </source>
</evidence>
<dbReference type="EMBL" id="PYAW01000006">
    <property type="protein sequence ID" value="PSL44252.1"/>
    <property type="molecule type" value="Genomic_DNA"/>
</dbReference>
<evidence type="ECO:0000313" key="2">
    <source>
        <dbReference type="EMBL" id="PSL44252.1"/>
    </source>
</evidence>
<reference evidence="2 3" key="1">
    <citation type="submission" date="2018-03" db="EMBL/GenBank/DDBJ databases">
        <title>Genomic Encyclopedia of Archaeal and Bacterial Type Strains, Phase II (KMG-II): from individual species to whole genera.</title>
        <authorList>
            <person name="Goeker M."/>
        </authorList>
    </citation>
    <scope>NUCLEOTIDE SEQUENCE [LARGE SCALE GENOMIC DNA]</scope>
    <source>
        <strain evidence="2 3">DSM 24859</strain>
    </source>
</reference>